<reference evidence="1 2" key="1">
    <citation type="journal article" date="2010" name="J. Bacteriol.">
        <title>Genome sequence of the oligotrophic marine Gammaproteobacterium HTCC2143, isolated from the Oregon Coast.</title>
        <authorList>
            <person name="Oh H.M."/>
            <person name="Kang I."/>
            <person name="Ferriera S."/>
            <person name="Giovannoni S.J."/>
            <person name="Cho J.C."/>
        </authorList>
    </citation>
    <scope>NUCLEOTIDE SEQUENCE [LARGE SCALE GENOMIC DNA]</scope>
    <source>
        <strain evidence="1 2">HTCC2143</strain>
    </source>
</reference>
<keyword evidence="2" id="KW-1185">Reference proteome</keyword>
<gene>
    <name evidence="1" type="ORF">GP2143_09907</name>
</gene>
<sequence length="210" mass="22847">MLRIVLCLCVIALAGCGTTTKITNAWVAPDLKEKNLKGVLVIAVTERQDARINFEDAYTAALKDQGIHAVASHTLVNGTARKTSKDKIIAAAKQAGLDTLLLSHYAGTLEQPVYHPGTDYYSVIPAYGSNYGYGRFGGYYGQIVKVGSTAGIWTSSKQVMLVSDLYETATEEPLWQATSETIDPSNRIKLRDSVIQSFVGQMEKQGLIKK</sequence>
<comment type="caution">
    <text evidence="1">The sequence shown here is derived from an EMBL/GenBank/DDBJ whole genome shotgun (WGS) entry which is preliminary data.</text>
</comment>
<evidence type="ECO:0008006" key="3">
    <source>
        <dbReference type="Google" id="ProtNLM"/>
    </source>
</evidence>
<dbReference type="eggNOG" id="ENOG5031JFP">
    <property type="taxonomic scope" value="Bacteria"/>
</dbReference>
<dbReference type="Proteomes" id="UP000004931">
    <property type="component" value="Unassembled WGS sequence"/>
</dbReference>
<evidence type="ECO:0000313" key="2">
    <source>
        <dbReference type="Proteomes" id="UP000004931"/>
    </source>
</evidence>
<protein>
    <recommendedName>
        <fullName evidence="3">DUF4136 domain-containing protein</fullName>
    </recommendedName>
</protein>
<dbReference type="PROSITE" id="PS51257">
    <property type="entry name" value="PROKAR_LIPOPROTEIN"/>
    <property type="match status" value="1"/>
</dbReference>
<proteinExistence type="predicted"/>
<accession>A0YDL8</accession>
<evidence type="ECO:0000313" key="1">
    <source>
        <dbReference type="EMBL" id="EAW30902.1"/>
    </source>
</evidence>
<dbReference type="OrthoDB" id="7060522at2"/>
<dbReference type="EMBL" id="AAVT01000005">
    <property type="protein sequence ID" value="EAW30902.1"/>
    <property type="molecule type" value="Genomic_DNA"/>
</dbReference>
<name>A0YDL8_9GAMM</name>
<dbReference type="AlphaFoldDB" id="A0YDL8"/>
<dbReference type="STRING" id="247633.GP2143_09907"/>
<organism evidence="1 2">
    <name type="scientific">marine gamma proteobacterium HTCC2143</name>
    <dbReference type="NCBI Taxonomy" id="247633"/>
    <lineage>
        <taxon>Bacteria</taxon>
        <taxon>Pseudomonadati</taxon>
        <taxon>Pseudomonadota</taxon>
        <taxon>Gammaproteobacteria</taxon>
        <taxon>Cellvibrionales</taxon>
        <taxon>Spongiibacteraceae</taxon>
        <taxon>BD1-7 clade</taxon>
    </lineage>
</organism>